<feature type="region of interest" description="Disordered" evidence="2">
    <location>
        <begin position="146"/>
        <end position="231"/>
    </location>
</feature>
<dbReference type="GO" id="GO:1902983">
    <property type="term" value="P:DNA strand elongation involved in mitotic DNA replication"/>
    <property type="evidence" value="ECO:0007669"/>
    <property type="project" value="TreeGrafter"/>
</dbReference>
<dbReference type="PANTHER" id="PTHR12914:SF2">
    <property type="entry name" value="DNA REPLICATION COMPLEX GINS PROTEIN PSF1"/>
    <property type="match status" value="1"/>
</dbReference>
<dbReference type="Pfam" id="PF24997">
    <property type="entry name" value="PSF1_C"/>
    <property type="match status" value="1"/>
</dbReference>
<sequence length="284" mass="32416">MLGDHANLLVLDSHRSLQTRTLQRYAEPTVRALIRECHHLADPVERAVSMYDPSLAPPNTIPEMPQHVFAEMRVLSLALQRNRRALEVYALQRIEILKTRYWEMGGNLGKAFGMGTEVRGHMVVVDEAFAKGYADLCLKFKTALYNDPDDEDDEEDEDDEASEEEQGNLHLHEEDYERIEERRERRQQRHEGRRRLRRRPREGNAGAADEGQPTSLMDAINLLGGGTDQEPPKDLFLSVRVLKDVGEVETLSGARLSLTKGSQYFLPREDVEQMVVLGEVEVID</sequence>
<dbReference type="GO" id="GO:0000811">
    <property type="term" value="C:GINS complex"/>
    <property type="evidence" value="ECO:0007669"/>
    <property type="project" value="UniProtKB-UniRule"/>
</dbReference>
<proteinExistence type="inferred from homology"/>
<dbReference type="EMBL" id="FMSP01000018">
    <property type="protein sequence ID" value="SCV73337.1"/>
    <property type="molecule type" value="Genomic_DNA"/>
</dbReference>
<keyword evidence="1" id="KW-0539">Nucleus</keyword>
<comment type="subunit">
    <text evidence="1">Component of the GINS complex.</text>
</comment>
<dbReference type="OrthoDB" id="10252587at2759"/>
<feature type="domain" description="DNA replication complex GINS protein PSF1 C-terminal" evidence="3">
    <location>
        <begin position="233"/>
        <end position="281"/>
    </location>
</feature>
<comment type="subcellular location">
    <subcellularLocation>
        <location evidence="1">Nucleus</location>
    </subcellularLocation>
</comment>
<feature type="compositionally biased region" description="Acidic residues" evidence="2">
    <location>
        <begin position="147"/>
        <end position="166"/>
    </location>
</feature>
<comment type="function">
    <text evidence="1">Required for correct functioning of the GINS complex, a complex that plays an essential role in the initiation of DNA replication, and progression of DNA replication forks. GINS complex seems to bind preferentially to single-stranded DNA.</text>
</comment>
<evidence type="ECO:0000313" key="5">
    <source>
        <dbReference type="Proteomes" id="UP000198372"/>
    </source>
</evidence>
<dbReference type="Gene3D" id="1.20.58.1030">
    <property type="match status" value="1"/>
</dbReference>
<evidence type="ECO:0000313" key="4">
    <source>
        <dbReference type="EMBL" id="SCV73337.1"/>
    </source>
</evidence>
<feature type="compositionally biased region" description="Basic and acidic residues" evidence="2">
    <location>
        <begin position="170"/>
        <end position="184"/>
    </location>
</feature>
<name>A0A238FJB8_9BASI</name>
<evidence type="ECO:0000259" key="3">
    <source>
        <dbReference type="Pfam" id="PF24997"/>
    </source>
</evidence>
<protein>
    <recommendedName>
        <fullName evidence="1">DNA replication complex GINS protein PSF1</fullName>
    </recommendedName>
</protein>
<accession>A0A238FJB8</accession>
<comment type="similarity">
    <text evidence="1">Belongs to the GINS1/PSF1 family.</text>
</comment>
<dbReference type="SUPFAM" id="SSF158573">
    <property type="entry name" value="GINS helical bundle-like"/>
    <property type="match status" value="1"/>
</dbReference>
<evidence type="ECO:0000256" key="2">
    <source>
        <dbReference type="SAM" id="MobiDB-lite"/>
    </source>
</evidence>
<keyword evidence="5" id="KW-1185">Reference proteome</keyword>
<dbReference type="AlphaFoldDB" id="A0A238FJB8"/>
<feature type="compositionally biased region" description="Basic residues" evidence="2">
    <location>
        <begin position="185"/>
        <end position="200"/>
    </location>
</feature>
<keyword evidence="1" id="KW-0235">DNA replication</keyword>
<dbReference type="InterPro" id="IPR036224">
    <property type="entry name" value="GINS_bundle-like_dom_sf"/>
</dbReference>
<dbReference type="PANTHER" id="PTHR12914">
    <property type="entry name" value="PARTNER OF SLD5"/>
    <property type="match status" value="1"/>
</dbReference>
<dbReference type="InterPro" id="IPR005339">
    <property type="entry name" value="GINS_Psf1"/>
</dbReference>
<dbReference type="STRING" id="269621.A0A238FJB8"/>
<dbReference type="CDD" id="cd21696">
    <property type="entry name" value="GINS_B_Psf1"/>
    <property type="match status" value="1"/>
</dbReference>
<evidence type="ECO:0000256" key="1">
    <source>
        <dbReference type="RuleBase" id="RU368085"/>
    </source>
</evidence>
<dbReference type="Proteomes" id="UP000198372">
    <property type="component" value="Unassembled WGS sequence"/>
</dbReference>
<organism evidence="4 5">
    <name type="scientific">Microbotryum intermedium</name>
    <dbReference type="NCBI Taxonomy" id="269621"/>
    <lineage>
        <taxon>Eukaryota</taxon>
        <taxon>Fungi</taxon>
        <taxon>Dikarya</taxon>
        <taxon>Basidiomycota</taxon>
        <taxon>Pucciniomycotina</taxon>
        <taxon>Microbotryomycetes</taxon>
        <taxon>Microbotryales</taxon>
        <taxon>Microbotryaceae</taxon>
        <taxon>Microbotryum</taxon>
    </lineage>
</organism>
<reference evidence="5" key="1">
    <citation type="submission" date="2016-09" db="EMBL/GenBank/DDBJ databases">
        <authorList>
            <person name="Jeantristanb JTB J.-T."/>
            <person name="Ricardo R."/>
        </authorList>
    </citation>
    <scope>NUCLEOTIDE SEQUENCE [LARGE SCALE GENOMIC DNA]</scope>
</reference>
<gene>
    <name evidence="4" type="ORF">BQ2448_7263</name>
</gene>
<dbReference type="InterPro" id="IPR056783">
    <property type="entry name" value="PSF1_C"/>
</dbReference>